<proteinExistence type="predicted"/>
<evidence type="ECO:0000313" key="1">
    <source>
        <dbReference type="EMBL" id="MDT0676473.1"/>
    </source>
</evidence>
<dbReference type="EMBL" id="JAVRHK010000004">
    <property type="protein sequence ID" value="MDT0676473.1"/>
    <property type="molecule type" value="Genomic_DNA"/>
</dbReference>
<accession>A0ABU3D636</accession>
<sequence>MNTPLSDLITALDNIDRKYYQMQNVAFKNGILEFDSDEELKSYERRFMMEFAVQYSKIFVTDADEIYKGTQRDFEIPKKFMYYRVPDITIKETFERLSKKEYKKNSSSEVMSQYFTTIPDFLIHKSQNNSNEKFQKLIVEAKTNPNPSKVEIFKDIFHINIYAEKYNYQNSVILLINYTKEKWLADLRSYLANRYYLASVQNQHRIFVVFKENYEMEPTINSLVGLKTICQHRFSK</sequence>
<protein>
    <submittedName>
        <fullName evidence="1">Uncharacterized protein</fullName>
    </submittedName>
</protein>
<comment type="caution">
    <text evidence="1">The sequence shown here is derived from an EMBL/GenBank/DDBJ whole genome shotgun (WGS) entry which is preliminary data.</text>
</comment>
<dbReference type="Proteomes" id="UP001262582">
    <property type="component" value="Unassembled WGS sequence"/>
</dbReference>
<reference evidence="1 2" key="1">
    <citation type="submission" date="2023-09" db="EMBL/GenBank/DDBJ databases">
        <authorList>
            <person name="Rey-Velasco X."/>
        </authorList>
    </citation>
    <scope>NUCLEOTIDE SEQUENCE [LARGE SCALE GENOMIC DNA]</scope>
    <source>
        <strain evidence="1 2">F117</strain>
    </source>
</reference>
<dbReference type="RefSeq" id="WP_311502817.1">
    <property type="nucleotide sequence ID" value="NZ_JAVRHK010000004.1"/>
</dbReference>
<evidence type="ECO:0000313" key="2">
    <source>
        <dbReference type="Proteomes" id="UP001262582"/>
    </source>
</evidence>
<name>A0ABU3D636_9FLAO</name>
<organism evidence="1 2">
    <name type="scientific">Autumnicola musiva</name>
    <dbReference type="NCBI Taxonomy" id="3075589"/>
    <lineage>
        <taxon>Bacteria</taxon>
        <taxon>Pseudomonadati</taxon>
        <taxon>Bacteroidota</taxon>
        <taxon>Flavobacteriia</taxon>
        <taxon>Flavobacteriales</taxon>
        <taxon>Flavobacteriaceae</taxon>
        <taxon>Autumnicola</taxon>
    </lineage>
</organism>
<gene>
    <name evidence="1" type="ORF">RM539_07750</name>
</gene>
<keyword evidence="2" id="KW-1185">Reference proteome</keyword>